<dbReference type="Gene3D" id="3.40.50.2300">
    <property type="match status" value="2"/>
</dbReference>
<feature type="domain" description="Response regulatory" evidence="4">
    <location>
        <begin position="2"/>
        <end position="116"/>
    </location>
</feature>
<dbReference type="InterPro" id="IPR001867">
    <property type="entry name" value="OmpR/PhoB-type_DNA-bd"/>
</dbReference>
<gene>
    <name evidence="6" type="ORF">VPK24_16525</name>
</gene>
<name>A0ABW7CDN0_9CYAN</name>
<dbReference type="Gene3D" id="6.10.250.690">
    <property type="match status" value="1"/>
</dbReference>
<dbReference type="Proteomes" id="UP001604335">
    <property type="component" value="Unassembled WGS sequence"/>
</dbReference>
<sequence>MRFLLVEDDPAISHTLGAALAEQFYVVDVAEDGQEGLDYTRSFTYDLIILDVTLPRLDGLSLCRHLRREKYTGPILLLTAKGETEDKVKGLDAGADDYVVKPCTVQELMARVRALLRRQRSTDAPVLEWGPLRLDPSAGQVTYSNRPINLSPKEYSLLELFLRHPRRLFSRNAILEHLWSVGDFPGEETVKAHIKGVRRKLALVGARDLIETVYGMGYRLRPGSAQVPEPQDGDVSLRLRSALDRAWERFEGMIYERLESLERVTAGIGADRLCEADRLRALEDAHKLIGSLGPFGLVRGSQLARAIEEQLQQLQPYAQDPHSPPDPNGFGCAANSAATSPTATNRHSILQLAHQTLIALVGDLRREIQSRQQIEHNRLRLVYLGNNSRWSQALAAAIAQEGALIDLVLPSSPTTWLTQPATALPSVVIMDWSDPERADFLAVLPSLRQRQPSLIAIALMEQSDPNDLLQFADEGWDTDWTVDRSITPLIQALSQYQTEQRIGGNLRILAIGLSNNANNLVRRCCQQQQWTLAAVSQPQRVSASMAASRPDLILLAADSSPWGGVLWTRALRSEGFGGRRIPVIVFASEASPQTLDRLYQSGATACILELPSAEELADSLRHQLIRAGRSELFNGRATKPTSKY</sequence>
<proteinExistence type="predicted"/>
<dbReference type="Pfam" id="PF00072">
    <property type="entry name" value="Response_reg"/>
    <property type="match status" value="1"/>
</dbReference>
<dbReference type="RefSeq" id="WP_393015060.1">
    <property type="nucleotide sequence ID" value="NZ_JAZAQF010000088.1"/>
</dbReference>
<protein>
    <submittedName>
        <fullName evidence="6">Response regulator transcription factor</fullName>
    </submittedName>
</protein>
<dbReference type="SMART" id="SM00448">
    <property type="entry name" value="REC"/>
    <property type="match status" value="2"/>
</dbReference>
<keyword evidence="7" id="KW-1185">Reference proteome</keyword>
<accession>A0ABW7CDN0</accession>
<dbReference type="PROSITE" id="PS51755">
    <property type="entry name" value="OMPR_PHOB"/>
    <property type="match status" value="1"/>
</dbReference>
<evidence type="ECO:0000259" key="5">
    <source>
        <dbReference type="PROSITE" id="PS51755"/>
    </source>
</evidence>
<keyword evidence="1 3" id="KW-0238">DNA-binding</keyword>
<dbReference type="CDD" id="cd00383">
    <property type="entry name" value="trans_reg_C"/>
    <property type="match status" value="1"/>
</dbReference>
<dbReference type="Pfam" id="PF00486">
    <property type="entry name" value="Trans_reg_C"/>
    <property type="match status" value="1"/>
</dbReference>
<dbReference type="SUPFAM" id="SSF52172">
    <property type="entry name" value="CheY-like"/>
    <property type="match status" value="2"/>
</dbReference>
<comment type="caution">
    <text evidence="6">The sequence shown here is derived from an EMBL/GenBank/DDBJ whole genome shotgun (WGS) entry which is preliminary data.</text>
</comment>
<dbReference type="PROSITE" id="PS50110">
    <property type="entry name" value="RESPONSE_REGULATORY"/>
    <property type="match status" value="2"/>
</dbReference>
<keyword evidence="2" id="KW-0597">Phosphoprotein</keyword>
<dbReference type="SMART" id="SM00862">
    <property type="entry name" value="Trans_reg_C"/>
    <property type="match status" value="1"/>
</dbReference>
<dbReference type="PANTHER" id="PTHR48111">
    <property type="entry name" value="REGULATOR OF RPOS"/>
    <property type="match status" value="1"/>
</dbReference>
<evidence type="ECO:0000313" key="6">
    <source>
        <dbReference type="EMBL" id="MFG3819252.1"/>
    </source>
</evidence>
<reference evidence="7" key="1">
    <citation type="journal article" date="2024" name="Algal Res.">
        <title>Biochemical, toxicological and genomic investigation of a high-biomass producing Limnothrix strain isolated from Italian shallow drinking water reservoir.</title>
        <authorList>
            <person name="Simonazzi M."/>
            <person name="Shishido T.K."/>
            <person name="Delbaje E."/>
            <person name="Wahlsten M."/>
            <person name="Fewer D.P."/>
            <person name="Sivonen K."/>
            <person name="Pezzolesi L."/>
            <person name="Pistocchi R."/>
        </authorList>
    </citation>
    <scope>NUCLEOTIDE SEQUENCE [LARGE SCALE GENOMIC DNA]</scope>
    <source>
        <strain evidence="7">LRLZ20PSL1</strain>
    </source>
</reference>
<dbReference type="InterPro" id="IPR001789">
    <property type="entry name" value="Sig_transdc_resp-reg_receiver"/>
</dbReference>
<dbReference type="Gene3D" id="1.10.10.10">
    <property type="entry name" value="Winged helix-like DNA-binding domain superfamily/Winged helix DNA-binding domain"/>
    <property type="match status" value="1"/>
</dbReference>
<feature type="DNA-binding region" description="OmpR/PhoB-type" evidence="3">
    <location>
        <begin position="124"/>
        <end position="222"/>
    </location>
</feature>
<dbReference type="EMBL" id="JAZAQF010000088">
    <property type="protein sequence ID" value="MFG3819252.1"/>
    <property type="molecule type" value="Genomic_DNA"/>
</dbReference>
<dbReference type="InterPro" id="IPR039420">
    <property type="entry name" value="WalR-like"/>
</dbReference>
<evidence type="ECO:0000256" key="1">
    <source>
        <dbReference type="ARBA" id="ARBA00023125"/>
    </source>
</evidence>
<feature type="domain" description="Response regulatory" evidence="4">
    <location>
        <begin position="507"/>
        <end position="624"/>
    </location>
</feature>
<evidence type="ECO:0000256" key="3">
    <source>
        <dbReference type="PROSITE-ProRule" id="PRU01091"/>
    </source>
</evidence>
<dbReference type="InterPro" id="IPR036388">
    <property type="entry name" value="WH-like_DNA-bd_sf"/>
</dbReference>
<dbReference type="PANTHER" id="PTHR48111:SF15">
    <property type="entry name" value="OMPR SUBFAMILY"/>
    <property type="match status" value="1"/>
</dbReference>
<organism evidence="6 7">
    <name type="scientific">Limnothrix redekei LRLZ20PSL1</name>
    <dbReference type="NCBI Taxonomy" id="3112953"/>
    <lineage>
        <taxon>Bacteria</taxon>
        <taxon>Bacillati</taxon>
        <taxon>Cyanobacteriota</taxon>
        <taxon>Cyanophyceae</taxon>
        <taxon>Pseudanabaenales</taxon>
        <taxon>Pseudanabaenaceae</taxon>
        <taxon>Limnothrix</taxon>
    </lineage>
</organism>
<feature type="modified residue" description="4-aspartylphosphate" evidence="2">
    <location>
        <position position="51"/>
    </location>
</feature>
<feature type="domain" description="OmpR/PhoB-type" evidence="5">
    <location>
        <begin position="124"/>
        <end position="222"/>
    </location>
</feature>
<dbReference type="InterPro" id="IPR036641">
    <property type="entry name" value="HPT_dom_sf"/>
</dbReference>
<dbReference type="InterPro" id="IPR011006">
    <property type="entry name" value="CheY-like_superfamily"/>
</dbReference>
<dbReference type="SUPFAM" id="SSF47226">
    <property type="entry name" value="Histidine-containing phosphotransfer domain, HPT domain"/>
    <property type="match status" value="1"/>
</dbReference>
<comment type="caution">
    <text evidence="2">Lacks conserved residue(s) required for the propagation of feature annotation.</text>
</comment>
<evidence type="ECO:0000313" key="7">
    <source>
        <dbReference type="Proteomes" id="UP001604335"/>
    </source>
</evidence>
<evidence type="ECO:0000256" key="2">
    <source>
        <dbReference type="PROSITE-ProRule" id="PRU00169"/>
    </source>
</evidence>
<evidence type="ECO:0000259" key="4">
    <source>
        <dbReference type="PROSITE" id="PS50110"/>
    </source>
</evidence>